<keyword evidence="2" id="KW-1185">Reference proteome</keyword>
<dbReference type="EMBL" id="CM056815">
    <property type="protein sequence ID" value="KAJ8630501.1"/>
    <property type="molecule type" value="Genomic_DNA"/>
</dbReference>
<proteinExistence type="predicted"/>
<accession>A0ACC2LBB8</accession>
<protein>
    <submittedName>
        <fullName evidence="1">Uncharacterized protein</fullName>
    </submittedName>
</protein>
<reference evidence="1 2" key="1">
    <citation type="journal article" date="2022" name="Hortic Res">
        <title>A haplotype resolved chromosomal level avocado genome allows analysis of novel avocado genes.</title>
        <authorList>
            <person name="Nath O."/>
            <person name="Fletcher S.J."/>
            <person name="Hayward A."/>
            <person name="Shaw L.M."/>
            <person name="Masouleh A.K."/>
            <person name="Furtado A."/>
            <person name="Henry R.J."/>
            <person name="Mitter N."/>
        </authorList>
    </citation>
    <scope>NUCLEOTIDE SEQUENCE [LARGE SCALE GENOMIC DNA]</scope>
    <source>
        <strain evidence="2">cv. Hass</strain>
    </source>
</reference>
<comment type="caution">
    <text evidence="1">The sequence shown here is derived from an EMBL/GenBank/DDBJ whole genome shotgun (WGS) entry which is preliminary data.</text>
</comment>
<sequence length="71" mass="7609">MGLLHTQLAAEWKRALKFVLTVCTVGGSKCGPQIQPSSVKKRSVVHVADVSVECGQEASDMENLRNLAGDL</sequence>
<evidence type="ECO:0000313" key="2">
    <source>
        <dbReference type="Proteomes" id="UP001234297"/>
    </source>
</evidence>
<name>A0ACC2LBB8_PERAE</name>
<evidence type="ECO:0000313" key="1">
    <source>
        <dbReference type="EMBL" id="KAJ8630501.1"/>
    </source>
</evidence>
<dbReference type="Proteomes" id="UP001234297">
    <property type="component" value="Chromosome 7"/>
</dbReference>
<gene>
    <name evidence="1" type="ORF">MRB53_023824</name>
</gene>
<organism evidence="1 2">
    <name type="scientific">Persea americana</name>
    <name type="common">Avocado</name>
    <dbReference type="NCBI Taxonomy" id="3435"/>
    <lineage>
        <taxon>Eukaryota</taxon>
        <taxon>Viridiplantae</taxon>
        <taxon>Streptophyta</taxon>
        <taxon>Embryophyta</taxon>
        <taxon>Tracheophyta</taxon>
        <taxon>Spermatophyta</taxon>
        <taxon>Magnoliopsida</taxon>
        <taxon>Magnoliidae</taxon>
        <taxon>Laurales</taxon>
        <taxon>Lauraceae</taxon>
        <taxon>Persea</taxon>
    </lineage>
</organism>